<feature type="compositionally biased region" description="Polar residues" evidence="1">
    <location>
        <begin position="111"/>
        <end position="126"/>
    </location>
</feature>
<evidence type="ECO:0000313" key="2">
    <source>
        <dbReference type="EMBL" id="AKH48425.1"/>
    </source>
</evidence>
<feature type="compositionally biased region" description="Low complexity" evidence="1">
    <location>
        <begin position="48"/>
        <end position="65"/>
    </location>
</feature>
<reference evidence="2" key="2">
    <citation type="submission" date="2015-03" db="EMBL/GenBank/DDBJ databases">
        <authorList>
            <person name="Chow C.-E.T."/>
            <person name="Winget D.M."/>
            <person name="White R.A.III."/>
            <person name="Hallam S.J."/>
            <person name="Suttle C.A."/>
        </authorList>
    </citation>
    <scope>NUCLEOTIDE SEQUENCE</scope>
    <source>
        <strain evidence="2">Oxic1_8</strain>
    </source>
</reference>
<reference evidence="2" key="1">
    <citation type="journal article" date="2015" name="Front. Microbiol.">
        <title>Combining genomic sequencing methods to explore viral diversity and reveal potential virus-host interactions.</title>
        <authorList>
            <person name="Chow C.E."/>
            <person name="Winget D.M."/>
            <person name="White R.A.III."/>
            <person name="Hallam S.J."/>
            <person name="Suttle C.A."/>
        </authorList>
    </citation>
    <scope>NUCLEOTIDE SEQUENCE</scope>
    <source>
        <strain evidence="2">Oxic1_8</strain>
    </source>
</reference>
<organism evidence="2">
    <name type="scientific">uncultured marine virus</name>
    <dbReference type="NCBI Taxonomy" id="186617"/>
    <lineage>
        <taxon>Viruses</taxon>
        <taxon>environmental samples</taxon>
    </lineage>
</organism>
<accession>A0A0F7L965</accession>
<dbReference type="EMBL" id="KR029603">
    <property type="protein sequence ID" value="AKH48425.1"/>
    <property type="molecule type" value="Genomic_DNA"/>
</dbReference>
<protein>
    <submittedName>
        <fullName evidence="2">Uncharacterized protein</fullName>
    </submittedName>
</protein>
<name>A0A0F7L965_9VIRU</name>
<feature type="region of interest" description="Disordered" evidence="1">
    <location>
        <begin position="22"/>
        <end position="136"/>
    </location>
</feature>
<evidence type="ECO:0000256" key="1">
    <source>
        <dbReference type="SAM" id="MobiDB-lite"/>
    </source>
</evidence>
<sequence>MPSRIRKSTPISDRACRYGLTTCIGSTGRPPGSRRTLIGFASPPRRPSTPTRPSSSPLSTTRPASISTNTKHRPSPRRGAGGSGLLRSIRVAANTPTQRATREQKHWRQSRPMSTRQTSTCNQIGNGSPCRQPGAR</sequence>
<proteinExistence type="predicted"/>